<organism evidence="1 2">
    <name type="scientific">Treponema pedis</name>
    <dbReference type="NCBI Taxonomy" id="409322"/>
    <lineage>
        <taxon>Bacteria</taxon>
        <taxon>Pseudomonadati</taxon>
        <taxon>Spirochaetota</taxon>
        <taxon>Spirochaetia</taxon>
        <taxon>Spirochaetales</taxon>
        <taxon>Treponemataceae</taxon>
        <taxon>Treponema</taxon>
    </lineage>
</organism>
<evidence type="ECO:0000313" key="2">
    <source>
        <dbReference type="Proteomes" id="UP000593915"/>
    </source>
</evidence>
<proteinExistence type="predicted"/>
<dbReference type="InterPro" id="IPR024211">
    <property type="entry name" value="DUF3841"/>
</dbReference>
<sequence length="216" mass="26012">MKTNTVKNPLSKNGRTLLFTRQDKRSLDILKQNGEFINKKEYIQERLEDIAPYILKCYDWFVNESSKRVQKPDYVGYQIWCSVSPKNCLYPTENEIVYILEVPDSEILYFNGLKWDYILNLHYVPETAEDLRLYEQDIKNKGFKNSFEFINGRYAKLYPEEEKRVINSWSRIFDIENWNIFEVQANIWRIKSEWIKDIIRCGEQMPSDKFQVPYLS</sequence>
<evidence type="ECO:0000313" key="1">
    <source>
        <dbReference type="EMBL" id="QOW60255.1"/>
    </source>
</evidence>
<dbReference type="RefSeq" id="WP_194075840.1">
    <property type="nucleotide sequence ID" value="NZ_CP061839.1"/>
</dbReference>
<name>A0A7S6WN83_9SPIR</name>
<dbReference type="AlphaFoldDB" id="A0A7S6WN83"/>
<dbReference type="EMBL" id="CP061839">
    <property type="protein sequence ID" value="QOW60255.1"/>
    <property type="molecule type" value="Genomic_DNA"/>
</dbReference>
<gene>
    <name evidence="1" type="ORF">IFE08_10530</name>
</gene>
<dbReference type="Pfam" id="PF12952">
    <property type="entry name" value="DUF3841"/>
    <property type="match status" value="1"/>
</dbReference>
<accession>A0A7S6WN83</accession>
<dbReference type="Proteomes" id="UP000593915">
    <property type="component" value="Chromosome"/>
</dbReference>
<protein>
    <submittedName>
        <fullName evidence="1">DUF3841 domain-containing protein</fullName>
    </submittedName>
</protein>
<reference evidence="1 2" key="1">
    <citation type="submission" date="2020-09" db="EMBL/GenBank/DDBJ databases">
        <title>Characterization of Treponema spp. from bovine digital dermatitis in Korea.</title>
        <authorList>
            <person name="Espiritu H.M."/>
            <person name="Cho Y.I."/>
            <person name="Mamuad L."/>
        </authorList>
    </citation>
    <scope>NUCLEOTIDE SEQUENCE [LARGE SCALE GENOMIC DNA]</scope>
    <source>
        <strain evidence="1 2">KS1</strain>
    </source>
</reference>